<keyword evidence="5" id="KW-0663">Pyridoxal phosphate</keyword>
<dbReference type="Gene3D" id="3.30.470.10">
    <property type="match status" value="1"/>
</dbReference>
<protein>
    <submittedName>
        <fullName evidence="6">Branched-chain-amino-acid aminotransferase</fullName>
    </submittedName>
</protein>
<evidence type="ECO:0000313" key="7">
    <source>
        <dbReference type="Proteomes" id="UP001431209"/>
    </source>
</evidence>
<comment type="similarity">
    <text evidence="2">Belongs to the class-IV pyridoxal-phosphate-dependent aminotransferase family.</text>
</comment>
<dbReference type="GO" id="GO:0004084">
    <property type="term" value="F:branched-chain-amino-acid transaminase activity"/>
    <property type="evidence" value="ECO:0007669"/>
    <property type="project" value="InterPro"/>
</dbReference>
<dbReference type="PANTHER" id="PTHR11825">
    <property type="entry name" value="SUBGROUP IIII AMINOTRANSFERASE"/>
    <property type="match status" value="1"/>
</dbReference>
<dbReference type="SUPFAM" id="SSF56752">
    <property type="entry name" value="D-aminoacid aminotransferase-like PLP-dependent enzymes"/>
    <property type="match status" value="1"/>
</dbReference>
<comment type="caution">
    <text evidence="6">The sequence shown here is derived from an EMBL/GenBank/DDBJ whole genome shotgun (WGS) entry which is preliminary data.</text>
</comment>
<dbReference type="Gene3D" id="3.20.10.10">
    <property type="entry name" value="D-amino Acid Aminotransferase, subunit A, domain 2"/>
    <property type="match status" value="1"/>
</dbReference>
<comment type="cofactor">
    <cofactor evidence="1">
        <name>pyridoxal 5'-phosphate</name>
        <dbReference type="ChEBI" id="CHEBI:597326"/>
    </cofactor>
</comment>
<sequence length="88" mass="9819">MKWGMNVSERVFTMKDLNLCIVENRIHEAFGAGTACVVSPVKAISFKDEEFAIPVPEKGLAVKLVNHILGIQYGDIESPYRVKINDLL</sequence>
<accession>A0AAW2ZFT3</accession>
<keyword evidence="4" id="KW-0808">Transferase</keyword>
<dbReference type="Proteomes" id="UP001431209">
    <property type="component" value="Unassembled WGS sequence"/>
</dbReference>
<evidence type="ECO:0000256" key="3">
    <source>
        <dbReference type="ARBA" id="ARBA00022576"/>
    </source>
</evidence>
<evidence type="ECO:0000256" key="1">
    <source>
        <dbReference type="ARBA" id="ARBA00001933"/>
    </source>
</evidence>
<dbReference type="AlphaFoldDB" id="A0AAW2ZFT3"/>
<dbReference type="EMBL" id="JAOPGA020001412">
    <property type="protein sequence ID" value="KAL0488187.1"/>
    <property type="molecule type" value="Genomic_DNA"/>
</dbReference>
<keyword evidence="3 6" id="KW-0032">Aminotransferase</keyword>
<name>A0AAW2ZFT3_9EUKA</name>
<dbReference type="PANTHER" id="PTHR11825:SF44">
    <property type="entry name" value="BRANCHED-CHAIN-AMINO-ACID AMINOTRANSFERASE"/>
    <property type="match status" value="1"/>
</dbReference>
<organism evidence="6 7">
    <name type="scientific">Acrasis kona</name>
    <dbReference type="NCBI Taxonomy" id="1008807"/>
    <lineage>
        <taxon>Eukaryota</taxon>
        <taxon>Discoba</taxon>
        <taxon>Heterolobosea</taxon>
        <taxon>Tetramitia</taxon>
        <taxon>Eutetramitia</taxon>
        <taxon>Acrasidae</taxon>
        <taxon>Acrasis</taxon>
    </lineage>
</organism>
<evidence type="ECO:0000256" key="5">
    <source>
        <dbReference type="ARBA" id="ARBA00022898"/>
    </source>
</evidence>
<dbReference type="InterPro" id="IPR005786">
    <property type="entry name" value="B_amino_transII"/>
</dbReference>
<evidence type="ECO:0000256" key="2">
    <source>
        <dbReference type="ARBA" id="ARBA00009320"/>
    </source>
</evidence>
<dbReference type="InterPro" id="IPR043132">
    <property type="entry name" value="BCAT-like_C"/>
</dbReference>
<gene>
    <name evidence="6" type="ORF">AKO1_002837</name>
</gene>
<keyword evidence="7" id="KW-1185">Reference proteome</keyword>
<evidence type="ECO:0000313" key="6">
    <source>
        <dbReference type="EMBL" id="KAL0488187.1"/>
    </source>
</evidence>
<reference evidence="6 7" key="1">
    <citation type="submission" date="2024-03" db="EMBL/GenBank/DDBJ databases">
        <title>The Acrasis kona genome and developmental transcriptomes reveal deep origins of eukaryotic multicellular pathways.</title>
        <authorList>
            <person name="Sheikh S."/>
            <person name="Fu C.-J."/>
            <person name="Brown M.W."/>
            <person name="Baldauf S.L."/>
        </authorList>
    </citation>
    <scope>NUCLEOTIDE SEQUENCE [LARGE SCALE GENOMIC DNA]</scope>
    <source>
        <strain evidence="6 7">ATCC MYA-3509</strain>
    </source>
</reference>
<dbReference type="InterPro" id="IPR036038">
    <property type="entry name" value="Aminotransferase-like"/>
</dbReference>
<dbReference type="GO" id="GO:0009081">
    <property type="term" value="P:branched-chain amino acid metabolic process"/>
    <property type="evidence" value="ECO:0007669"/>
    <property type="project" value="InterPro"/>
</dbReference>
<dbReference type="InterPro" id="IPR043131">
    <property type="entry name" value="BCAT-like_N"/>
</dbReference>
<evidence type="ECO:0000256" key="4">
    <source>
        <dbReference type="ARBA" id="ARBA00022679"/>
    </source>
</evidence>
<proteinExistence type="inferred from homology"/>